<comment type="caution">
    <text evidence="6">The sequence shown here is derived from an EMBL/GenBank/DDBJ whole genome shotgun (WGS) entry which is preliminary data.</text>
</comment>
<dbReference type="EMBL" id="MFID01000028">
    <property type="protein sequence ID" value="OGF80791.1"/>
    <property type="molecule type" value="Genomic_DNA"/>
</dbReference>
<comment type="similarity">
    <text evidence="1">Belongs to the peptidase C40 family.</text>
</comment>
<dbReference type="PANTHER" id="PTHR47053">
    <property type="entry name" value="MUREIN DD-ENDOPEPTIDASE MEPH-RELATED"/>
    <property type="match status" value="1"/>
</dbReference>
<evidence type="ECO:0000256" key="1">
    <source>
        <dbReference type="ARBA" id="ARBA00007074"/>
    </source>
</evidence>
<organism evidence="6 7">
    <name type="scientific">Candidatus Giovannonibacteria bacterium RIFCSPLOWO2_01_FULL_45_34</name>
    <dbReference type="NCBI Taxonomy" id="1798351"/>
    <lineage>
        <taxon>Bacteria</taxon>
        <taxon>Candidatus Giovannoniibacteriota</taxon>
    </lineage>
</organism>
<keyword evidence="2" id="KW-0645">Protease</keyword>
<dbReference type="InterPro" id="IPR051202">
    <property type="entry name" value="Peptidase_C40"/>
</dbReference>
<evidence type="ECO:0000259" key="5">
    <source>
        <dbReference type="PROSITE" id="PS51935"/>
    </source>
</evidence>
<reference evidence="6 7" key="1">
    <citation type="journal article" date="2016" name="Nat. Commun.">
        <title>Thousands of microbial genomes shed light on interconnected biogeochemical processes in an aquifer system.</title>
        <authorList>
            <person name="Anantharaman K."/>
            <person name="Brown C.T."/>
            <person name="Hug L.A."/>
            <person name="Sharon I."/>
            <person name="Castelle C.J."/>
            <person name="Probst A.J."/>
            <person name="Thomas B.C."/>
            <person name="Singh A."/>
            <person name="Wilkins M.J."/>
            <person name="Karaoz U."/>
            <person name="Brodie E.L."/>
            <person name="Williams K.H."/>
            <person name="Hubbard S.S."/>
            <person name="Banfield J.F."/>
        </authorList>
    </citation>
    <scope>NUCLEOTIDE SEQUENCE [LARGE SCALE GENOMIC DNA]</scope>
</reference>
<dbReference type="SUPFAM" id="SSF54001">
    <property type="entry name" value="Cysteine proteinases"/>
    <property type="match status" value="1"/>
</dbReference>
<dbReference type="GO" id="GO:0008234">
    <property type="term" value="F:cysteine-type peptidase activity"/>
    <property type="evidence" value="ECO:0007669"/>
    <property type="project" value="UniProtKB-KW"/>
</dbReference>
<dbReference type="Gene3D" id="3.90.1720.10">
    <property type="entry name" value="endopeptidase domain like (from Nostoc punctiforme)"/>
    <property type="match status" value="1"/>
</dbReference>
<sequence>MTAKPDKILYLLGIAQGLEGRPYKYGAKISDAPRFFDCSLFTQYVFGKVGVKLPRTAIEQAMTGKKVALKNIKEGDLVFMKGELGRYNKYFPQGIGHVGIYLGGGKVIHAERRRITGKYVDIYHPELIREAGKVVIEDLNKLIKRKKPLIVIKRYI</sequence>
<evidence type="ECO:0000256" key="4">
    <source>
        <dbReference type="ARBA" id="ARBA00022807"/>
    </source>
</evidence>
<dbReference type="Proteomes" id="UP000178114">
    <property type="component" value="Unassembled WGS sequence"/>
</dbReference>
<dbReference type="InterPro" id="IPR038765">
    <property type="entry name" value="Papain-like_cys_pep_sf"/>
</dbReference>
<proteinExistence type="inferred from homology"/>
<evidence type="ECO:0000313" key="7">
    <source>
        <dbReference type="Proteomes" id="UP000178114"/>
    </source>
</evidence>
<dbReference type="AlphaFoldDB" id="A0A1F5WZQ0"/>
<dbReference type="PROSITE" id="PS51935">
    <property type="entry name" value="NLPC_P60"/>
    <property type="match status" value="1"/>
</dbReference>
<keyword evidence="3" id="KW-0378">Hydrolase</keyword>
<protein>
    <recommendedName>
        <fullName evidence="5">NlpC/P60 domain-containing protein</fullName>
    </recommendedName>
</protein>
<keyword evidence="4" id="KW-0788">Thiol protease</keyword>
<name>A0A1F5WZQ0_9BACT</name>
<gene>
    <name evidence="6" type="ORF">A2930_01520</name>
</gene>
<dbReference type="PANTHER" id="PTHR47053:SF1">
    <property type="entry name" value="MUREIN DD-ENDOPEPTIDASE MEPH-RELATED"/>
    <property type="match status" value="1"/>
</dbReference>
<dbReference type="STRING" id="1798351.A2930_01520"/>
<accession>A0A1F5WZQ0</accession>
<evidence type="ECO:0000256" key="2">
    <source>
        <dbReference type="ARBA" id="ARBA00022670"/>
    </source>
</evidence>
<dbReference type="Pfam" id="PF00877">
    <property type="entry name" value="NLPC_P60"/>
    <property type="match status" value="1"/>
</dbReference>
<dbReference type="GO" id="GO:0006508">
    <property type="term" value="P:proteolysis"/>
    <property type="evidence" value="ECO:0007669"/>
    <property type="project" value="UniProtKB-KW"/>
</dbReference>
<evidence type="ECO:0000256" key="3">
    <source>
        <dbReference type="ARBA" id="ARBA00022801"/>
    </source>
</evidence>
<evidence type="ECO:0000313" key="6">
    <source>
        <dbReference type="EMBL" id="OGF80791.1"/>
    </source>
</evidence>
<feature type="domain" description="NlpC/P60" evidence="5">
    <location>
        <begin position="5"/>
        <end position="156"/>
    </location>
</feature>
<dbReference type="InterPro" id="IPR000064">
    <property type="entry name" value="NLP_P60_dom"/>
</dbReference>